<dbReference type="InterPro" id="IPR001199">
    <property type="entry name" value="Cyt_B5-like_heme/steroid-bd"/>
</dbReference>
<evidence type="ECO:0000256" key="2">
    <source>
        <dbReference type="ARBA" id="ARBA00022723"/>
    </source>
</evidence>
<evidence type="ECO:0000313" key="8">
    <source>
        <dbReference type="Proteomes" id="UP000829685"/>
    </source>
</evidence>
<name>A0A9Q0AI04_9PEZI</name>
<dbReference type="SUPFAM" id="SSF55856">
    <property type="entry name" value="Cytochrome b5-like heme/steroid binding domain"/>
    <property type="match status" value="1"/>
</dbReference>
<evidence type="ECO:0000259" key="6">
    <source>
        <dbReference type="PROSITE" id="PS50255"/>
    </source>
</evidence>
<dbReference type="SMART" id="SM01117">
    <property type="entry name" value="Cyt-b5"/>
    <property type="match status" value="1"/>
</dbReference>
<evidence type="ECO:0000256" key="5">
    <source>
        <dbReference type="RuleBase" id="RU362121"/>
    </source>
</evidence>
<dbReference type="PANTHER" id="PTHR19359">
    <property type="entry name" value="CYTOCHROME B5"/>
    <property type="match status" value="1"/>
</dbReference>
<keyword evidence="8" id="KW-1185">Reference proteome</keyword>
<keyword evidence="1 5" id="KW-0349">Heme</keyword>
<comment type="caution">
    <text evidence="7">The sequence shown here is derived from an EMBL/GenBank/DDBJ whole genome shotgun (WGS) entry which is preliminary data.</text>
</comment>
<dbReference type="Proteomes" id="UP000829685">
    <property type="component" value="Unassembled WGS sequence"/>
</dbReference>
<keyword evidence="5" id="KW-1133">Transmembrane helix</keyword>
<comment type="caution">
    <text evidence="5">Lacks conserved residue(s) required for the propagation of feature annotation.</text>
</comment>
<protein>
    <recommendedName>
        <fullName evidence="6">Cytochrome b5 heme-binding domain-containing protein</fullName>
    </recommendedName>
</protein>
<proteinExistence type="inferred from homology"/>
<evidence type="ECO:0000256" key="4">
    <source>
        <dbReference type="ARBA" id="ARBA00038168"/>
    </source>
</evidence>
<dbReference type="Gene3D" id="3.10.120.10">
    <property type="entry name" value="Cytochrome b5-like heme/steroid binding domain"/>
    <property type="match status" value="1"/>
</dbReference>
<dbReference type="PRINTS" id="PR00363">
    <property type="entry name" value="CYTOCHROMEB5"/>
</dbReference>
<feature type="transmembrane region" description="Helical" evidence="5">
    <location>
        <begin position="106"/>
        <end position="124"/>
    </location>
</feature>
<dbReference type="InterPro" id="IPR050668">
    <property type="entry name" value="Cytochrome_b5"/>
</dbReference>
<evidence type="ECO:0000313" key="7">
    <source>
        <dbReference type="EMBL" id="KAI1858118.1"/>
    </source>
</evidence>
<sequence length="184" mass="20199">MTALGLEEIQRHNTNDDIWIILHGVVYNVSKYLENHPGGPELLLEVAGQDATKFFEEALHSEDARDILPRLKVGNVEGYRRLDEVSDSILIVGAQAAAKRASPANVVILVAAPLVVATFLGYHGDELQSLRSALAQALTDAHPLWFSGVILLILCLAGLGTWASYIIYVDYGDLKKFPSHIRIE</sequence>
<dbReference type="PROSITE" id="PS50255">
    <property type="entry name" value="CYTOCHROME_B5_2"/>
    <property type="match status" value="1"/>
</dbReference>
<dbReference type="Pfam" id="PF00173">
    <property type="entry name" value="Cyt-b5"/>
    <property type="match status" value="1"/>
</dbReference>
<keyword evidence="5" id="KW-0812">Transmembrane</keyword>
<dbReference type="AlphaFoldDB" id="A0A9Q0AI04"/>
<dbReference type="EMBL" id="JAFIMR010000037">
    <property type="protein sequence ID" value="KAI1858118.1"/>
    <property type="molecule type" value="Genomic_DNA"/>
</dbReference>
<dbReference type="InterPro" id="IPR018506">
    <property type="entry name" value="Cyt_B5_heme-BS"/>
</dbReference>
<accession>A0A9Q0AI04</accession>
<dbReference type="GO" id="GO:0016020">
    <property type="term" value="C:membrane"/>
    <property type="evidence" value="ECO:0007669"/>
    <property type="project" value="TreeGrafter"/>
</dbReference>
<keyword evidence="3 5" id="KW-0408">Iron</keyword>
<reference evidence="7" key="1">
    <citation type="submission" date="2021-03" db="EMBL/GenBank/DDBJ databases">
        <title>Revisited historic fungal species revealed as producer of novel bioactive compounds through whole genome sequencing and comparative genomics.</title>
        <authorList>
            <person name="Vignolle G.A."/>
            <person name="Hochenegger N."/>
            <person name="Mach R.L."/>
            <person name="Mach-Aigner A.R."/>
            <person name="Javad Rahimi M."/>
            <person name="Salim K.A."/>
            <person name="Chan C.M."/>
            <person name="Lim L.B.L."/>
            <person name="Cai F."/>
            <person name="Druzhinina I.S."/>
            <person name="U'Ren J.M."/>
            <person name="Derntl C."/>
        </authorList>
    </citation>
    <scope>NUCLEOTIDE SEQUENCE</scope>
    <source>
        <strain evidence="7">TUCIM 5799</strain>
    </source>
</reference>
<evidence type="ECO:0000256" key="1">
    <source>
        <dbReference type="ARBA" id="ARBA00022617"/>
    </source>
</evidence>
<dbReference type="OrthoDB" id="260519at2759"/>
<comment type="similarity">
    <text evidence="4 5">Belongs to the cytochrome b5 family.</text>
</comment>
<feature type="domain" description="Cytochrome b5 heme-binding" evidence="6">
    <location>
        <begin position="1"/>
        <end position="77"/>
    </location>
</feature>
<feature type="transmembrane region" description="Helical" evidence="5">
    <location>
        <begin position="144"/>
        <end position="168"/>
    </location>
</feature>
<dbReference type="PANTHER" id="PTHR19359:SF14">
    <property type="entry name" value="CYTOCHROME B5 A"/>
    <property type="match status" value="1"/>
</dbReference>
<organism evidence="7 8">
    <name type="scientific">Neoarthrinium moseri</name>
    <dbReference type="NCBI Taxonomy" id="1658444"/>
    <lineage>
        <taxon>Eukaryota</taxon>
        <taxon>Fungi</taxon>
        <taxon>Dikarya</taxon>
        <taxon>Ascomycota</taxon>
        <taxon>Pezizomycotina</taxon>
        <taxon>Sordariomycetes</taxon>
        <taxon>Xylariomycetidae</taxon>
        <taxon>Amphisphaeriales</taxon>
        <taxon>Apiosporaceae</taxon>
        <taxon>Neoarthrinium</taxon>
    </lineage>
</organism>
<keyword evidence="2 5" id="KW-0479">Metal-binding</keyword>
<evidence type="ECO:0000256" key="3">
    <source>
        <dbReference type="ARBA" id="ARBA00023004"/>
    </source>
</evidence>
<keyword evidence="5" id="KW-0472">Membrane</keyword>
<dbReference type="GO" id="GO:0020037">
    <property type="term" value="F:heme binding"/>
    <property type="evidence" value="ECO:0007669"/>
    <property type="project" value="UniProtKB-UniRule"/>
</dbReference>
<gene>
    <name evidence="7" type="ORF">JX265_010786</name>
</gene>
<dbReference type="InterPro" id="IPR036400">
    <property type="entry name" value="Cyt_B5-like_heme/steroid_sf"/>
</dbReference>
<dbReference type="GO" id="GO:0046872">
    <property type="term" value="F:metal ion binding"/>
    <property type="evidence" value="ECO:0007669"/>
    <property type="project" value="UniProtKB-UniRule"/>
</dbReference>
<dbReference type="PROSITE" id="PS00191">
    <property type="entry name" value="CYTOCHROME_B5_1"/>
    <property type="match status" value="1"/>
</dbReference>